<dbReference type="EMBL" id="QKNX01000001">
    <property type="protein sequence ID" value="TKR27859.1"/>
    <property type="molecule type" value="Genomic_DNA"/>
</dbReference>
<sequence length="150" mass="15973">MGDEEGVNEDRYAAFLRGERPDDILIYLHEEGVGSIEELAEIGVRVDDGVVLVLPGDDGRAAFQRATGLDAMDFAGMAMNTEGEIDDDCTGGTCPDADGSDDHYVKFVFAFVEEQNEAVGGIYAEGDVCHGYAACACGTTYSEKSVLDAQ</sequence>
<evidence type="ECO:0000313" key="2">
    <source>
        <dbReference type="Proteomes" id="UP000308037"/>
    </source>
</evidence>
<proteinExistence type="predicted"/>
<dbReference type="RefSeq" id="WP_137275159.1">
    <property type="nucleotide sequence ID" value="NZ_QKNX01000001.1"/>
</dbReference>
<dbReference type="Proteomes" id="UP000308037">
    <property type="component" value="Unassembled WGS sequence"/>
</dbReference>
<reference evidence="1 2" key="1">
    <citation type="submission" date="2019-04" db="EMBL/GenBank/DDBJ databases">
        <title>Natronomonas sp. F20-122 a newhaloarchaeon isolated from a saline saltern of Isla Bacuta, Huelva, Spain.</title>
        <authorList>
            <person name="Duran-Viseras A."/>
            <person name="Sanchez-Porro C."/>
            <person name="Ventosa A."/>
        </authorList>
    </citation>
    <scope>NUCLEOTIDE SEQUENCE [LARGE SCALE GENOMIC DNA]</scope>
    <source>
        <strain evidence="1 2">F20-122</strain>
    </source>
</reference>
<dbReference type="AlphaFoldDB" id="A0A4U5JNS5"/>
<accession>A0A4U5JNS5</accession>
<dbReference type="InterPro" id="IPR043830">
    <property type="entry name" value="DUF5807"/>
</dbReference>
<gene>
    <name evidence="1" type="ORF">DM868_01865</name>
</gene>
<dbReference type="Pfam" id="PF19123">
    <property type="entry name" value="DUF5807"/>
    <property type="match status" value="1"/>
</dbReference>
<organism evidence="1 2">
    <name type="scientific">Natronomonas salsuginis</name>
    <dbReference type="NCBI Taxonomy" id="2217661"/>
    <lineage>
        <taxon>Archaea</taxon>
        <taxon>Methanobacteriati</taxon>
        <taxon>Methanobacteriota</taxon>
        <taxon>Stenosarchaea group</taxon>
        <taxon>Halobacteria</taxon>
        <taxon>Halobacteriales</taxon>
        <taxon>Natronomonadaceae</taxon>
        <taxon>Natronomonas</taxon>
    </lineage>
</organism>
<protein>
    <submittedName>
        <fullName evidence="1">Uncharacterized protein</fullName>
    </submittedName>
</protein>
<name>A0A4U5JNS5_9EURY</name>
<keyword evidence="2" id="KW-1185">Reference proteome</keyword>
<comment type="caution">
    <text evidence="1">The sequence shown here is derived from an EMBL/GenBank/DDBJ whole genome shotgun (WGS) entry which is preliminary data.</text>
</comment>
<dbReference type="OrthoDB" id="300179at2157"/>
<evidence type="ECO:0000313" key="1">
    <source>
        <dbReference type="EMBL" id="TKR27859.1"/>
    </source>
</evidence>